<dbReference type="NCBIfam" id="TIGR00224">
    <property type="entry name" value="pckA"/>
    <property type="match status" value="1"/>
</dbReference>
<feature type="binding site" evidence="10">
    <location>
        <position position="193"/>
    </location>
    <ligand>
        <name>substrate</name>
    </ligand>
</feature>
<evidence type="ECO:0000256" key="6">
    <source>
        <dbReference type="ARBA" id="ARBA00022793"/>
    </source>
</evidence>
<comment type="pathway">
    <text evidence="1 10">Carbohydrate biosynthesis; gluconeogenesis.</text>
</comment>
<evidence type="ECO:0000256" key="7">
    <source>
        <dbReference type="ARBA" id="ARBA00022840"/>
    </source>
</evidence>
<comment type="similarity">
    <text evidence="2 10">Belongs to the phosphoenolpyruvate carboxykinase (ATP) family.</text>
</comment>
<keyword evidence="7 10" id="KW-0067">ATP-binding</keyword>
<dbReference type="GO" id="GO:0004612">
    <property type="term" value="F:phosphoenolpyruvate carboxykinase (ATP) activity"/>
    <property type="evidence" value="ECO:0007669"/>
    <property type="project" value="UniProtKB-UniRule"/>
</dbReference>
<comment type="cofactor">
    <cofactor evidence="10">
        <name>Mn(2+)</name>
        <dbReference type="ChEBI" id="CHEBI:29035"/>
    </cofactor>
    <text evidence="10">Binds 1 Mn(2+) ion per subunit.</text>
</comment>
<dbReference type="Pfam" id="PF01293">
    <property type="entry name" value="PEPCK_ATP"/>
    <property type="match status" value="1"/>
</dbReference>
<organism evidence="11 12">
    <name type="scientific">PS1 clade bacterium</name>
    <dbReference type="NCBI Taxonomy" id="2175152"/>
    <lineage>
        <taxon>Bacteria</taxon>
        <taxon>Pseudomonadati</taxon>
        <taxon>Pseudomonadota</taxon>
        <taxon>Alphaproteobacteria</taxon>
        <taxon>PS1 clade</taxon>
    </lineage>
</organism>
<evidence type="ECO:0000256" key="4">
    <source>
        <dbReference type="ARBA" id="ARBA00022432"/>
    </source>
</evidence>
<proteinExistence type="inferred from homology"/>
<keyword evidence="5 10" id="KW-0547">Nucleotide-binding</keyword>
<dbReference type="InterPro" id="IPR008210">
    <property type="entry name" value="PEP_carboxykinase_N"/>
</dbReference>
<dbReference type="InterPro" id="IPR001272">
    <property type="entry name" value="PEP_carboxykinase_ATP"/>
</dbReference>
<feature type="binding site" evidence="10">
    <location>
        <position position="448"/>
    </location>
    <ligand>
        <name>ATP</name>
        <dbReference type="ChEBI" id="CHEBI:30616"/>
    </ligand>
</feature>
<reference evidence="11 12" key="1">
    <citation type="journal article" date="2018" name="Microbiome">
        <title>Fine metagenomic profile of the Mediterranean stratified and mixed water columns revealed by assembly and recruitment.</title>
        <authorList>
            <person name="Haro-Moreno J.M."/>
            <person name="Lopez-Perez M."/>
            <person name="De La Torre J.R."/>
            <person name="Picazo A."/>
            <person name="Camacho A."/>
            <person name="Rodriguez-Valera F."/>
        </authorList>
    </citation>
    <scope>NUCLEOTIDE SEQUENCE [LARGE SCALE GENOMIC DNA]</scope>
    <source>
        <strain evidence="11">MED-G57</strain>
    </source>
</reference>
<evidence type="ECO:0000313" key="12">
    <source>
        <dbReference type="Proteomes" id="UP000253570"/>
    </source>
</evidence>
<keyword evidence="4 10" id="KW-0312">Gluconeogenesis</keyword>
<dbReference type="UniPathway" id="UPA00138"/>
<evidence type="ECO:0000256" key="1">
    <source>
        <dbReference type="ARBA" id="ARBA00004742"/>
    </source>
</evidence>
<feature type="binding site" evidence="10">
    <location>
        <position position="199"/>
    </location>
    <ligand>
        <name>Mn(2+)</name>
        <dbReference type="ChEBI" id="CHEBI:29035"/>
    </ligand>
</feature>
<keyword evidence="8 10" id="KW-0456">Lyase</keyword>
<accession>A0A368DRB1</accession>
<dbReference type="HAMAP" id="MF_00453">
    <property type="entry name" value="PEPCK_ATP"/>
    <property type="match status" value="1"/>
</dbReference>
<dbReference type="SUPFAM" id="SSF53795">
    <property type="entry name" value="PEP carboxykinase-like"/>
    <property type="match status" value="1"/>
</dbReference>
<dbReference type="Proteomes" id="UP000253570">
    <property type="component" value="Unassembled WGS sequence"/>
</dbReference>
<gene>
    <name evidence="10 11" type="primary">pckA</name>
    <name evidence="11" type="ORF">DBW71_01245</name>
</gene>
<dbReference type="EC" id="4.1.1.49" evidence="3 10"/>
<dbReference type="NCBIfam" id="NF006820">
    <property type="entry name" value="PRK09344.1-2"/>
    <property type="match status" value="1"/>
</dbReference>
<keyword evidence="10" id="KW-0464">Manganese</keyword>
<dbReference type="GO" id="GO:0005829">
    <property type="term" value="C:cytosol"/>
    <property type="evidence" value="ECO:0007669"/>
    <property type="project" value="TreeGrafter"/>
</dbReference>
<protein>
    <recommendedName>
        <fullName evidence="3 10">Phosphoenolpyruvate carboxykinase (ATP)</fullName>
        <shortName evidence="10">PCK</shortName>
        <shortName evidence="10">PEP carboxykinase</shortName>
        <shortName evidence="10">PEPCK</shortName>
        <ecNumber evidence="3 10">4.1.1.49</ecNumber>
    </recommendedName>
</protein>
<comment type="subcellular location">
    <subcellularLocation>
        <location evidence="10">Cytoplasm</location>
    </subcellularLocation>
</comment>
<feature type="binding site" evidence="10">
    <location>
        <position position="322"/>
    </location>
    <ligand>
        <name>substrate</name>
    </ligand>
</feature>
<dbReference type="SUPFAM" id="SSF68923">
    <property type="entry name" value="PEP carboxykinase N-terminal domain"/>
    <property type="match status" value="1"/>
</dbReference>
<dbReference type="AlphaFoldDB" id="A0A368DRB1"/>
<name>A0A368DRB1_9PROT</name>
<dbReference type="Gene3D" id="3.40.449.10">
    <property type="entry name" value="Phosphoenolpyruvate Carboxykinase, domain 1"/>
    <property type="match status" value="1"/>
</dbReference>
<feature type="binding site" evidence="10">
    <location>
        <position position="199"/>
    </location>
    <ligand>
        <name>ATP</name>
        <dbReference type="ChEBI" id="CHEBI:30616"/>
    </ligand>
</feature>
<feature type="binding site" evidence="10">
    <location>
        <position position="284"/>
    </location>
    <ligand>
        <name>ATP</name>
        <dbReference type="ChEBI" id="CHEBI:30616"/>
    </ligand>
</feature>
<dbReference type="EMBL" id="QOQD01000002">
    <property type="protein sequence ID" value="RCL74380.1"/>
    <property type="molecule type" value="Genomic_DNA"/>
</dbReference>
<evidence type="ECO:0000313" key="11">
    <source>
        <dbReference type="EMBL" id="RCL74380.1"/>
    </source>
</evidence>
<evidence type="ECO:0000256" key="10">
    <source>
        <dbReference type="HAMAP-Rule" id="MF_00453"/>
    </source>
</evidence>
<feature type="binding site" evidence="10">
    <location>
        <position position="59"/>
    </location>
    <ligand>
        <name>substrate</name>
    </ligand>
</feature>
<feature type="binding site" evidence="10">
    <location>
        <position position="199"/>
    </location>
    <ligand>
        <name>substrate</name>
    </ligand>
</feature>
<dbReference type="Gene3D" id="2.170.8.10">
    <property type="entry name" value="Phosphoenolpyruvate Carboxykinase, domain 2"/>
    <property type="match status" value="1"/>
</dbReference>
<comment type="catalytic activity">
    <reaction evidence="9 10">
        <text>oxaloacetate + ATP = phosphoenolpyruvate + ADP + CO2</text>
        <dbReference type="Rhea" id="RHEA:18617"/>
        <dbReference type="ChEBI" id="CHEBI:16452"/>
        <dbReference type="ChEBI" id="CHEBI:16526"/>
        <dbReference type="ChEBI" id="CHEBI:30616"/>
        <dbReference type="ChEBI" id="CHEBI:58702"/>
        <dbReference type="ChEBI" id="CHEBI:456216"/>
        <dbReference type="EC" id="4.1.1.49"/>
    </reaction>
</comment>
<keyword evidence="11" id="KW-0418">Kinase</keyword>
<dbReference type="NCBIfam" id="NF006821">
    <property type="entry name" value="PRK09344.1-3"/>
    <property type="match status" value="1"/>
</dbReference>
<dbReference type="GO" id="GO:0046872">
    <property type="term" value="F:metal ion binding"/>
    <property type="evidence" value="ECO:0007669"/>
    <property type="project" value="UniProtKB-KW"/>
</dbReference>
<dbReference type="InterPro" id="IPR013035">
    <property type="entry name" value="PEP_carboxykinase_C"/>
</dbReference>
<evidence type="ECO:0000256" key="3">
    <source>
        <dbReference type="ARBA" id="ARBA00012363"/>
    </source>
</evidence>
<feature type="binding site" evidence="10">
    <location>
        <position position="256"/>
    </location>
    <ligand>
        <name>Mn(2+)</name>
        <dbReference type="ChEBI" id="CHEBI:29035"/>
    </ligand>
</feature>
<dbReference type="GO" id="GO:0016301">
    <property type="term" value="F:kinase activity"/>
    <property type="evidence" value="ECO:0007669"/>
    <property type="project" value="UniProtKB-KW"/>
</dbReference>
<dbReference type="PANTHER" id="PTHR30031">
    <property type="entry name" value="PHOSPHOENOLPYRUVATE CARBOXYKINASE ATP"/>
    <property type="match status" value="1"/>
</dbReference>
<sequence length="531" mass="59537">MQLGELLGTEVDRSYLKQAKKIHLNNTAAELMQLASVYNEGILTVDGSFSVDTGKHTGRSPKDKHIIADEATLDNVWWENNAKIERDKFNLLENDMLDHMNGKNLFIQDLYAGTDPKEKIKVRIITEFAWQALFIQHLLILPARSEQEEFKEDLLIIDLPSFTTTPEKYGVRTETTIACDFTNNKILIAGTYYAGEIKKSVFTYFNYTLPPKGIFPMHCSANSDYRGKNTAIFFGLSGTGKTTLSADPDRLLIGDDEHGWTTKGVFNFEDGSYAKAINLSKEAEPQIYNAVRRFTTVLENVIVDQETRELNFNDDSLTENTRAAFPMSFVGDNVSKDGMADIPTTIIMLTCDAFGVMPPISKLNSKQAVYHFLSGYTAKVAGTERGVVDPSATFSTCFAAPFLPRHPIVYGRLLKENMEKYNVQTWLINTGWSGGPAGVGQRMPIQLTRRLLRSALSGELDGVEMREDTFFKLMVPVSINGDTSYLNPIDTWSNKDDFDKQARKLVGMFIENFRNFEGEVDNDIISSGPTL</sequence>
<feature type="binding site" evidence="10">
    <location>
        <position position="218"/>
    </location>
    <ligand>
        <name>ATP</name>
        <dbReference type="ChEBI" id="CHEBI:30616"/>
    </ligand>
</feature>
<evidence type="ECO:0000256" key="2">
    <source>
        <dbReference type="ARBA" id="ARBA00006052"/>
    </source>
</evidence>
<comment type="function">
    <text evidence="10">Involved in the gluconeogenesis. Catalyzes the conversion of oxaloacetate (OAA) to phosphoenolpyruvate (PEP) through direct phosphoryl transfer between the nucleoside triphosphate and OAA.</text>
</comment>
<evidence type="ECO:0000256" key="8">
    <source>
        <dbReference type="ARBA" id="ARBA00023239"/>
    </source>
</evidence>
<dbReference type="PIRSF" id="PIRSF006294">
    <property type="entry name" value="PEP_crbxkin"/>
    <property type="match status" value="1"/>
</dbReference>
<keyword evidence="10" id="KW-0479">Metal-binding</keyword>
<keyword evidence="10" id="KW-0963">Cytoplasm</keyword>
<evidence type="ECO:0000256" key="9">
    <source>
        <dbReference type="ARBA" id="ARBA00047371"/>
    </source>
</evidence>
<keyword evidence="11" id="KW-0670">Pyruvate</keyword>
<dbReference type="PANTHER" id="PTHR30031:SF0">
    <property type="entry name" value="PHOSPHOENOLPYRUVATE CARBOXYKINASE (ATP)"/>
    <property type="match status" value="1"/>
</dbReference>
<feature type="binding site" evidence="10">
    <location>
        <position position="218"/>
    </location>
    <ligand>
        <name>Mn(2+)</name>
        <dbReference type="ChEBI" id="CHEBI:29035"/>
    </ligand>
</feature>
<keyword evidence="11" id="KW-0808">Transferase</keyword>
<dbReference type="GO" id="GO:0005524">
    <property type="term" value="F:ATP binding"/>
    <property type="evidence" value="ECO:0007669"/>
    <property type="project" value="UniProtKB-UniRule"/>
</dbReference>
<feature type="binding site" evidence="10">
    <location>
        <position position="322"/>
    </location>
    <ligand>
        <name>ATP</name>
        <dbReference type="ChEBI" id="CHEBI:30616"/>
    </ligand>
</feature>
<comment type="caution">
    <text evidence="10">Lacks conserved residue(s) required for the propagation of feature annotation.</text>
</comment>
<dbReference type="GO" id="GO:0006094">
    <property type="term" value="P:gluconeogenesis"/>
    <property type="evidence" value="ECO:0007669"/>
    <property type="project" value="UniProtKB-UniRule"/>
</dbReference>
<dbReference type="Gene3D" id="3.90.228.20">
    <property type="match status" value="1"/>
</dbReference>
<evidence type="ECO:0000256" key="5">
    <source>
        <dbReference type="ARBA" id="ARBA00022741"/>
    </source>
</evidence>
<feature type="binding site" evidence="10">
    <location>
        <begin position="235"/>
        <end position="243"/>
    </location>
    <ligand>
        <name>ATP</name>
        <dbReference type="ChEBI" id="CHEBI:30616"/>
    </ligand>
</feature>
<comment type="caution">
    <text evidence="11">The sequence shown here is derived from an EMBL/GenBank/DDBJ whole genome shotgun (WGS) entry which is preliminary data.</text>
</comment>
<keyword evidence="6 10" id="KW-0210">Decarboxylase</keyword>